<evidence type="ECO:0000313" key="1">
    <source>
        <dbReference type="EMBL" id="MFC5918345.1"/>
    </source>
</evidence>
<organism evidence="1 2">
    <name type="scientific">Streptomyces pulveraceus</name>
    <dbReference type="NCBI Taxonomy" id="68258"/>
    <lineage>
        <taxon>Bacteria</taxon>
        <taxon>Bacillati</taxon>
        <taxon>Actinomycetota</taxon>
        <taxon>Actinomycetes</taxon>
        <taxon>Kitasatosporales</taxon>
        <taxon>Streptomycetaceae</taxon>
        <taxon>Streptomyces</taxon>
    </lineage>
</organism>
<comment type="caution">
    <text evidence="1">The sequence shown here is derived from an EMBL/GenBank/DDBJ whole genome shotgun (WGS) entry which is preliminary data.</text>
</comment>
<reference evidence="2" key="1">
    <citation type="journal article" date="2019" name="Int. J. Syst. Evol. Microbiol.">
        <title>The Global Catalogue of Microorganisms (GCM) 10K type strain sequencing project: providing services to taxonomists for standard genome sequencing and annotation.</title>
        <authorList>
            <consortium name="The Broad Institute Genomics Platform"/>
            <consortium name="The Broad Institute Genome Sequencing Center for Infectious Disease"/>
            <person name="Wu L."/>
            <person name="Ma J."/>
        </authorList>
    </citation>
    <scope>NUCLEOTIDE SEQUENCE [LARGE SCALE GENOMIC DNA]</scope>
    <source>
        <strain evidence="2">JCM 4147</strain>
    </source>
</reference>
<proteinExistence type="predicted"/>
<accession>A0ABW1GU13</accession>
<dbReference type="Proteomes" id="UP001596200">
    <property type="component" value="Unassembled WGS sequence"/>
</dbReference>
<dbReference type="RefSeq" id="WP_344516480.1">
    <property type="nucleotide sequence ID" value="NZ_BAAATU010000040.1"/>
</dbReference>
<dbReference type="EMBL" id="JBHSPU010000038">
    <property type="protein sequence ID" value="MFC5918345.1"/>
    <property type="molecule type" value="Genomic_DNA"/>
</dbReference>
<keyword evidence="2" id="KW-1185">Reference proteome</keyword>
<name>A0ABW1GU13_9ACTN</name>
<sequence length="144" mass="16186">MSQILTTFIAVAGTLIGSLLGYQFQKRAADRSERRNAVLAFTAATNEFIRSQHDWWHRQHEEQDGPAHAAARTEAFRIRGQAFQAVHQLRLLVPNDDLHARAEQTIGMIGALHRATDREELRTRSAEARASLNSFIAQASAQIR</sequence>
<protein>
    <recommendedName>
        <fullName evidence="3">Protein kilB</fullName>
    </recommendedName>
</protein>
<evidence type="ECO:0008006" key="3">
    <source>
        <dbReference type="Google" id="ProtNLM"/>
    </source>
</evidence>
<evidence type="ECO:0000313" key="2">
    <source>
        <dbReference type="Proteomes" id="UP001596200"/>
    </source>
</evidence>
<gene>
    <name evidence="1" type="ORF">ACFP1B_33685</name>
</gene>